<dbReference type="GO" id="GO:0042781">
    <property type="term" value="F:3'-tRNA processing endoribonuclease activity"/>
    <property type="evidence" value="ECO:0007669"/>
    <property type="project" value="UniProtKB-UniRule"/>
</dbReference>
<accession>A0A212SZY8</accession>
<keyword evidence="2 8" id="KW-0819">tRNA processing</keyword>
<comment type="subunit">
    <text evidence="1 8">Homodimer.</text>
</comment>
<evidence type="ECO:0000256" key="6">
    <source>
        <dbReference type="ARBA" id="ARBA00022801"/>
    </source>
</evidence>
<comment type="catalytic activity">
    <reaction evidence="8">
        <text>Endonucleolytic cleavage of RNA, removing extra 3' nucleotides from tRNA precursor, generating 3' termini of tRNAs. A 3'-hydroxy group is left at the tRNA terminus and a 5'-phosphoryl group is left at the trailer molecule.</text>
        <dbReference type="EC" id="3.1.26.11"/>
    </reaction>
</comment>
<feature type="binding site" evidence="8">
    <location>
        <position position="217"/>
    </location>
    <ligand>
        <name>Zn(2+)</name>
        <dbReference type="ChEBI" id="CHEBI:29105"/>
        <label>1</label>
        <note>catalytic</note>
    </ligand>
</feature>
<gene>
    <name evidence="8" type="primary">rnz</name>
    <name evidence="9" type="ORF">SAMN06265337_0035</name>
</gene>
<dbReference type="RefSeq" id="WP_262490700.1">
    <property type="nucleotide sequence ID" value="NZ_FYEW01000001.1"/>
</dbReference>
<protein>
    <recommendedName>
        <fullName evidence="8">Ribonuclease Z</fullName>
        <shortName evidence="8">RNase Z</shortName>
        <ecNumber evidence="8">3.1.26.11</ecNumber>
    </recommendedName>
    <alternativeName>
        <fullName evidence="8">tRNA 3 endonuclease</fullName>
    </alternativeName>
    <alternativeName>
        <fullName evidence="8">tRNase Z</fullName>
    </alternativeName>
</protein>
<comment type="function">
    <text evidence="8">Zinc phosphodiesterase, which displays some tRNA 3'-processing endonuclease activity. Probably involved in tRNA maturation, by removing a 3'-trailer from precursor tRNA.</text>
</comment>
<name>A0A212SZY8_9BACT</name>
<evidence type="ECO:0000313" key="9">
    <source>
        <dbReference type="EMBL" id="SNC59348.1"/>
    </source>
</evidence>
<keyword evidence="6 8" id="KW-0378">Hydrolase</keyword>
<dbReference type="NCBIfam" id="TIGR02651">
    <property type="entry name" value="RNase_Z"/>
    <property type="match status" value="1"/>
</dbReference>
<dbReference type="NCBIfam" id="NF000801">
    <property type="entry name" value="PRK00055.1-3"/>
    <property type="match status" value="1"/>
</dbReference>
<feature type="binding site" evidence="8">
    <location>
        <position position="67"/>
    </location>
    <ligand>
        <name>Zn(2+)</name>
        <dbReference type="ChEBI" id="CHEBI:29105"/>
        <label>1</label>
        <note>catalytic</note>
    </ligand>
</feature>
<dbReference type="InterPro" id="IPR036866">
    <property type="entry name" value="RibonucZ/Hydroxyglut_hydro"/>
</dbReference>
<evidence type="ECO:0000256" key="5">
    <source>
        <dbReference type="ARBA" id="ARBA00022759"/>
    </source>
</evidence>
<evidence type="ECO:0000313" key="10">
    <source>
        <dbReference type="Proteomes" id="UP000198131"/>
    </source>
</evidence>
<comment type="similarity">
    <text evidence="8">Belongs to the RNase Z family.</text>
</comment>
<keyword evidence="3 8" id="KW-0540">Nuclease</keyword>
<feature type="binding site" evidence="8">
    <location>
        <position position="275"/>
    </location>
    <ligand>
        <name>Zn(2+)</name>
        <dbReference type="ChEBI" id="CHEBI:29105"/>
        <label>2</label>
        <note>catalytic</note>
    </ligand>
</feature>
<keyword evidence="10" id="KW-1185">Reference proteome</keyword>
<evidence type="ECO:0000256" key="2">
    <source>
        <dbReference type="ARBA" id="ARBA00022694"/>
    </source>
</evidence>
<evidence type="ECO:0000256" key="4">
    <source>
        <dbReference type="ARBA" id="ARBA00022723"/>
    </source>
</evidence>
<dbReference type="Gene3D" id="3.60.15.10">
    <property type="entry name" value="Ribonuclease Z/Hydroxyacylglutathione hydrolase-like"/>
    <property type="match status" value="1"/>
</dbReference>
<dbReference type="SUPFAM" id="SSF56281">
    <property type="entry name" value="Metallo-hydrolase/oxidoreductase"/>
    <property type="match status" value="1"/>
</dbReference>
<feature type="binding site" evidence="8">
    <location>
        <position position="147"/>
    </location>
    <ligand>
        <name>Zn(2+)</name>
        <dbReference type="ChEBI" id="CHEBI:29105"/>
        <label>1</label>
        <note>catalytic</note>
    </ligand>
</feature>
<dbReference type="Pfam" id="PF23023">
    <property type="entry name" value="Anti-Pycsar_Apyc1"/>
    <property type="match status" value="1"/>
</dbReference>
<proteinExistence type="inferred from homology"/>
<dbReference type="HAMAP" id="MF_01818">
    <property type="entry name" value="RNase_Z_BN"/>
    <property type="match status" value="1"/>
</dbReference>
<comment type="cofactor">
    <cofactor evidence="8">
        <name>Zn(2+)</name>
        <dbReference type="ChEBI" id="CHEBI:29105"/>
    </cofactor>
    <text evidence="8">Binds 2 Zn(2+) ions.</text>
</comment>
<feature type="binding site" evidence="8">
    <location>
        <position position="71"/>
    </location>
    <ligand>
        <name>Zn(2+)</name>
        <dbReference type="ChEBI" id="CHEBI:29105"/>
        <label>2</label>
        <note>catalytic</note>
    </ligand>
</feature>
<feature type="binding site" evidence="8">
    <location>
        <position position="72"/>
    </location>
    <ligand>
        <name>Zn(2+)</name>
        <dbReference type="ChEBI" id="CHEBI:29105"/>
        <label>2</label>
        <note>catalytic</note>
    </ligand>
</feature>
<keyword evidence="4 8" id="KW-0479">Metal-binding</keyword>
<dbReference type="PANTHER" id="PTHR46018:SF2">
    <property type="entry name" value="ZINC PHOSPHODIESTERASE ELAC PROTEIN 1"/>
    <property type="match status" value="1"/>
</dbReference>
<evidence type="ECO:0000256" key="7">
    <source>
        <dbReference type="ARBA" id="ARBA00022833"/>
    </source>
</evidence>
<dbReference type="InterPro" id="IPR013471">
    <property type="entry name" value="RNase_Z/BN"/>
</dbReference>
<feature type="binding site" evidence="8">
    <location>
        <position position="217"/>
    </location>
    <ligand>
        <name>Zn(2+)</name>
        <dbReference type="ChEBI" id="CHEBI:29105"/>
        <label>2</label>
        <note>catalytic</note>
    </ligand>
</feature>
<feature type="active site" description="Proton acceptor" evidence="8">
    <location>
        <position position="71"/>
    </location>
</feature>
<dbReference type="EC" id="3.1.26.11" evidence="8"/>
<dbReference type="EMBL" id="FYEW01000001">
    <property type="protein sequence ID" value="SNC59348.1"/>
    <property type="molecule type" value="Genomic_DNA"/>
</dbReference>
<evidence type="ECO:0000256" key="3">
    <source>
        <dbReference type="ARBA" id="ARBA00022722"/>
    </source>
</evidence>
<dbReference type="Proteomes" id="UP000198131">
    <property type="component" value="Unassembled WGS sequence"/>
</dbReference>
<feature type="binding site" evidence="8">
    <location>
        <position position="69"/>
    </location>
    <ligand>
        <name>Zn(2+)</name>
        <dbReference type="ChEBI" id="CHEBI:29105"/>
        <label>1</label>
        <note>catalytic</note>
    </ligand>
</feature>
<dbReference type="CDD" id="cd07717">
    <property type="entry name" value="RNaseZ_ZiPD-like_MBL-fold"/>
    <property type="match status" value="1"/>
</dbReference>
<reference evidence="10" key="1">
    <citation type="submission" date="2017-06" db="EMBL/GenBank/DDBJ databases">
        <authorList>
            <person name="Varghese N."/>
            <person name="Submissions S."/>
        </authorList>
    </citation>
    <scope>NUCLEOTIDE SEQUENCE [LARGE SCALE GENOMIC DNA]</scope>
    <source>
        <strain evidence="10">DSM 11116</strain>
    </source>
</reference>
<dbReference type="GO" id="GO:0008270">
    <property type="term" value="F:zinc ion binding"/>
    <property type="evidence" value="ECO:0007669"/>
    <property type="project" value="UniProtKB-UniRule"/>
</dbReference>
<evidence type="ECO:0000256" key="1">
    <source>
        <dbReference type="ARBA" id="ARBA00011738"/>
    </source>
</evidence>
<evidence type="ECO:0000256" key="8">
    <source>
        <dbReference type="HAMAP-Rule" id="MF_01818"/>
    </source>
</evidence>
<organism evidence="9 10">
    <name type="scientific">Hymenobacter gelipurpurascens</name>
    <dbReference type="NCBI Taxonomy" id="89968"/>
    <lineage>
        <taxon>Bacteria</taxon>
        <taxon>Pseudomonadati</taxon>
        <taxon>Bacteroidota</taxon>
        <taxon>Cytophagia</taxon>
        <taxon>Cytophagales</taxon>
        <taxon>Hymenobacteraceae</taxon>
        <taxon>Hymenobacter</taxon>
    </lineage>
</organism>
<sequence length="310" mass="35417">MPQAILDFELKILGSASATPFMDRHHTAQVLTVSGTQYLIDCGEGTQRRLMEQKIRHQRIHTIFISHLHGDHFFGLFGLLGTMHLNGRTEPLRLFGPAGLDEVLTMQFRHSYTHLNFELEFTAIDTTQHAQIFEDKYVTVHTLPMRHRIPCCGFLFREKPKRRRLLSERLPAGLTPTQLTALTLGEDVFDENNQVVALNADVTTQPKRARSYAYCSDTLYTESLADLVRGVDLLYHEATFMDDLRDRAHTTHHSTARQAGLLARKAQVHRLLIGHFSSRYRDLQPLLAEAKTMFEWTELAVEGLTVQLAE</sequence>
<dbReference type="AlphaFoldDB" id="A0A212SZY8"/>
<keyword evidence="7 8" id="KW-0862">Zinc</keyword>
<keyword evidence="5 8" id="KW-0255">Endonuclease</keyword>
<dbReference type="PANTHER" id="PTHR46018">
    <property type="entry name" value="ZINC PHOSPHODIESTERASE ELAC PROTEIN 1"/>
    <property type="match status" value="1"/>
</dbReference>